<sequence>MPYLLRGNAQQLFSAFGYPQFVAQAGKQDNAIIDDLSTTPFLGNETQANQHLNIWSQETAAKYYARGDQSAKTLNILLGHLPLRKENETEEEYHRNFSCQRFAFIDENKENCSMVIMYRRDEPGQWMIGFTRKAHMNPRTRPVILLSSLDLNAHIKDPKFELAASSEPTARNQFLAQLNATVPQALLQLAFNADNDEINPRFERIRLLLRFLQINEKKATIADPVDLSQINFAQLFAQNPALDLIMKYDVPVSMAMLQDCLADNSQLCHELEHTVLGSNDHISCNLLKMTAILYEEEFINKKVGALTKNRLLLQPEFIKDYSGFMWDREQITLLPILAQRKYPKELIQQILSHEFYFRSVSRLVQLKPLRAVNPDIGFIQNVPQFFELPEKLQALEFINSIVDAHAKDLCLILWATNSLTLDGYKEIVDVANKYPLMASTLITLARNGGYEGLRRLALTPALHLKQSIIDHFFLARTESPYAKSLNAMPLEKLEAVSEALQVLRSSGISDQAAYRMVLGANKEGNTLRALLPPLAAIKDSEQRRILVDVLYAGVQNGNGIPVQGNVVLKIKNQDHQVVATKLRERFICVTQLQDLGFDLDMIAFAARENDKKAECFRKIILCIEDECKKISSRLSKSYFYLEMGKEWDKDEGEYRKSLYGIAYKALMNAGGDAQAAFEEAKKQIRDVEQRMLATVDPGPNPETSKALLFLSEALIFITNAFISILSAGVFNYLKGNATGNYWFFTQTRSGEAVRMFSNDMIGSLDPEGVTLGPTP</sequence>
<reference evidence="2 3" key="1">
    <citation type="submission" date="2024-08" db="EMBL/GenBank/DDBJ databases">
        <title>Draft Genome Sequence of Legionella lytica strain DSB2004, Isolated From a Fire Sprinkler System.</title>
        <authorList>
            <person name="Everhart A.D."/>
            <person name="Kidane D.T."/>
            <person name="Farone A.L."/>
            <person name="Farone M.B."/>
        </authorList>
    </citation>
    <scope>NUCLEOTIDE SEQUENCE [LARGE SCALE GENOMIC DNA]</scope>
    <source>
        <strain evidence="2 3">DSB2004</strain>
    </source>
</reference>
<feature type="transmembrane region" description="Helical" evidence="1">
    <location>
        <begin position="707"/>
        <end position="733"/>
    </location>
</feature>
<evidence type="ECO:0000313" key="3">
    <source>
        <dbReference type="Proteomes" id="UP001615550"/>
    </source>
</evidence>
<protein>
    <recommendedName>
        <fullName evidence="4">Ankyrin repeat protein</fullName>
    </recommendedName>
</protein>
<keyword evidence="1" id="KW-0472">Membrane</keyword>
<evidence type="ECO:0000313" key="2">
    <source>
        <dbReference type="EMBL" id="MFJ1268594.1"/>
    </source>
</evidence>
<comment type="caution">
    <text evidence="2">The sequence shown here is derived from an EMBL/GenBank/DDBJ whole genome shotgun (WGS) entry which is preliminary data.</text>
</comment>
<evidence type="ECO:0008006" key="4">
    <source>
        <dbReference type="Google" id="ProtNLM"/>
    </source>
</evidence>
<name>A0ABW8D7B2_9GAMM</name>
<dbReference type="RefSeq" id="WP_400187439.1">
    <property type="nucleotide sequence ID" value="NZ_JBGORX010000002.1"/>
</dbReference>
<accession>A0ABW8D7B2</accession>
<dbReference type="Proteomes" id="UP001615550">
    <property type="component" value="Unassembled WGS sequence"/>
</dbReference>
<keyword evidence="1" id="KW-0812">Transmembrane</keyword>
<keyword evidence="3" id="KW-1185">Reference proteome</keyword>
<organism evidence="2 3">
    <name type="scientific">Legionella lytica</name>
    <dbReference type="NCBI Taxonomy" id="96232"/>
    <lineage>
        <taxon>Bacteria</taxon>
        <taxon>Pseudomonadati</taxon>
        <taxon>Pseudomonadota</taxon>
        <taxon>Gammaproteobacteria</taxon>
        <taxon>Legionellales</taxon>
        <taxon>Legionellaceae</taxon>
        <taxon>Legionella</taxon>
    </lineage>
</organism>
<proteinExistence type="predicted"/>
<evidence type="ECO:0000256" key="1">
    <source>
        <dbReference type="SAM" id="Phobius"/>
    </source>
</evidence>
<keyword evidence="1" id="KW-1133">Transmembrane helix</keyword>
<gene>
    <name evidence="2" type="ORF">ACD661_08525</name>
</gene>
<dbReference type="EMBL" id="JBGORX010000002">
    <property type="protein sequence ID" value="MFJ1268594.1"/>
    <property type="molecule type" value="Genomic_DNA"/>
</dbReference>